<dbReference type="InterPro" id="IPR007995">
    <property type="entry name" value="DUF742"/>
</dbReference>
<organism evidence="1 2">
    <name type="scientific">Kibdelosporangium lantanae</name>
    <dbReference type="NCBI Taxonomy" id="1497396"/>
    <lineage>
        <taxon>Bacteria</taxon>
        <taxon>Bacillati</taxon>
        <taxon>Actinomycetota</taxon>
        <taxon>Actinomycetes</taxon>
        <taxon>Pseudonocardiales</taxon>
        <taxon>Pseudonocardiaceae</taxon>
        <taxon>Kibdelosporangium</taxon>
    </lineage>
</organism>
<name>A0ABW3MIB1_9PSEU</name>
<dbReference type="PANTHER" id="PTHR36221:SF1">
    <property type="entry name" value="DUF742 DOMAIN-CONTAINING PROTEIN"/>
    <property type="match status" value="1"/>
</dbReference>
<dbReference type="EMBL" id="JBHTIS010002747">
    <property type="protein sequence ID" value="MFD1050310.1"/>
    <property type="molecule type" value="Genomic_DNA"/>
</dbReference>
<keyword evidence="2" id="KW-1185">Reference proteome</keyword>
<evidence type="ECO:0000313" key="1">
    <source>
        <dbReference type="EMBL" id="MFD1050310.1"/>
    </source>
</evidence>
<proteinExistence type="predicted"/>
<protein>
    <submittedName>
        <fullName evidence="1">DUF742 domain-containing protein</fullName>
    </submittedName>
</protein>
<comment type="caution">
    <text evidence="1">The sequence shown here is derived from an EMBL/GenBank/DDBJ whole genome shotgun (WGS) entry which is preliminary data.</text>
</comment>
<dbReference type="Proteomes" id="UP001597045">
    <property type="component" value="Unassembled WGS sequence"/>
</dbReference>
<reference evidence="2" key="1">
    <citation type="journal article" date="2019" name="Int. J. Syst. Evol. Microbiol.">
        <title>The Global Catalogue of Microorganisms (GCM) 10K type strain sequencing project: providing services to taxonomists for standard genome sequencing and annotation.</title>
        <authorList>
            <consortium name="The Broad Institute Genomics Platform"/>
            <consortium name="The Broad Institute Genome Sequencing Center for Infectious Disease"/>
            <person name="Wu L."/>
            <person name="Ma J."/>
        </authorList>
    </citation>
    <scope>NUCLEOTIDE SEQUENCE [LARGE SCALE GENOMIC DNA]</scope>
    <source>
        <strain evidence="2">JCM 31486</strain>
    </source>
</reference>
<dbReference type="Pfam" id="PF05331">
    <property type="entry name" value="DUF742"/>
    <property type="match status" value="1"/>
</dbReference>
<accession>A0ABW3MIB1</accession>
<dbReference type="PANTHER" id="PTHR36221">
    <property type="entry name" value="DUF742 DOMAIN-CONTAINING PROTEIN"/>
    <property type="match status" value="1"/>
</dbReference>
<gene>
    <name evidence="1" type="ORF">ACFQ1S_34695</name>
</gene>
<sequence length="121" mass="13303">MTTPGGDEKDVTLLRPYLMTAGRSAPVDHTIEIEAQVVTSALGAAQHPQLSFERRDIVSLCRTNMSVAEIAAMLKIHIGVARVLVADLAQLGYVVVRRPDTETPKDLRMIERVIRGLEAIR</sequence>
<evidence type="ECO:0000313" key="2">
    <source>
        <dbReference type="Proteomes" id="UP001597045"/>
    </source>
</evidence>